<organism evidence="2 3">
    <name type="scientific">Rhodococcoides kyotonense</name>
    <dbReference type="NCBI Taxonomy" id="398843"/>
    <lineage>
        <taxon>Bacteria</taxon>
        <taxon>Bacillati</taxon>
        <taxon>Actinomycetota</taxon>
        <taxon>Actinomycetes</taxon>
        <taxon>Mycobacteriales</taxon>
        <taxon>Nocardiaceae</taxon>
        <taxon>Rhodococcoides</taxon>
    </lineage>
</organism>
<dbReference type="AlphaFoldDB" id="A0A177YQ12"/>
<sequence>MDAPASAPHSHVHSPKVEYFDVPGLTNTDPKGFVRPVDEYRVEPWGLYMARPSDHAQFDYLQSWLLPDLGLRASIFHYVAGHRRDQNYYVDVGEFVAGNVWTSTDHYLDVVVRTGRGFDLLDVDELLDARCAGLLDGATSERAMHRAVTAVDGLARFDYDLDAWLASLGMPTTWRPYD</sequence>
<gene>
    <name evidence="2" type="ORF">A3K89_01525</name>
</gene>
<dbReference type="Gene3D" id="2.40.380.10">
    <property type="entry name" value="FomD-like"/>
    <property type="match status" value="1"/>
</dbReference>
<dbReference type="EMBL" id="LVHI01000001">
    <property type="protein sequence ID" value="OAK57501.1"/>
    <property type="molecule type" value="Genomic_DNA"/>
</dbReference>
<comment type="caution">
    <text evidence="2">The sequence shown here is derived from an EMBL/GenBank/DDBJ whole genome shotgun (WGS) entry which is preliminary data.</text>
</comment>
<reference evidence="2 3" key="1">
    <citation type="submission" date="2016-03" db="EMBL/GenBank/DDBJ databases">
        <title>Genome sequence of Rhodococcus kyotonensis KB10.</title>
        <authorList>
            <person name="Jeong H."/>
            <person name="Hong C.E."/>
            <person name="Jo S.H."/>
            <person name="Park J.M."/>
        </authorList>
    </citation>
    <scope>NUCLEOTIDE SEQUENCE [LARGE SCALE GENOMIC DNA]</scope>
    <source>
        <strain evidence="2 3">KB10</strain>
    </source>
</reference>
<protein>
    <recommendedName>
        <fullName evidence="1">DUF402 domain-containing protein</fullName>
    </recommendedName>
</protein>
<evidence type="ECO:0000313" key="3">
    <source>
        <dbReference type="Proteomes" id="UP000077519"/>
    </source>
</evidence>
<evidence type="ECO:0000313" key="2">
    <source>
        <dbReference type="EMBL" id="OAK57501.1"/>
    </source>
</evidence>
<evidence type="ECO:0000259" key="1">
    <source>
        <dbReference type="Pfam" id="PF04167"/>
    </source>
</evidence>
<dbReference type="InterPro" id="IPR014465">
    <property type="entry name" value="UCP012622"/>
</dbReference>
<feature type="domain" description="DUF402" evidence="1">
    <location>
        <begin position="36"/>
        <end position="157"/>
    </location>
</feature>
<proteinExistence type="predicted"/>
<dbReference type="PIRSF" id="PIRSF012622">
    <property type="entry name" value="UCP012622"/>
    <property type="match status" value="1"/>
</dbReference>
<dbReference type="SUPFAM" id="SSF159234">
    <property type="entry name" value="FomD-like"/>
    <property type="match status" value="1"/>
</dbReference>
<dbReference type="Proteomes" id="UP000077519">
    <property type="component" value="Unassembled WGS sequence"/>
</dbReference>
<name>A0A177YQ12_9NOCA</name>
<dbReference type="RefSeq" id="WP_068420843.1">
    <property type="nucleotide sequence ID" value="NZ_LVHI01000001.1"/>
</dbReference>
<dbReference type="InterPro" id="IPR035930">
    <property type="entry name" value="FomD-like_sf"/>
</dbReference>
<keyword evidence="3" id="KW-1185">Reference proteome</keyword>
<accession>A0A177YQ12</accession>
<dbReference type="InterPro" id="IPR007295">
    <property type="entry name" value="DUF402"/>
</dbReference>
<dbReference type="Pfam" id="PF04167">
    <property type="entry name" value="DUF402"/>
    <property type="match status" value="1"/>
</dbReference>